<dbReference type="EMBL" id="CP014692">
    <property type="protein sequence ID" value="AQS86097.1"/>
    <property type="molecule type" value="Genomic_DNA"/>
</dbReference>
<gene>
    <name evidence="1" type="ORF">A0U92_16565</name>
</gene>
<dbReference type="RefSeq" id="WP_077814103.1">
    <property type="nucleotide sequence ID" value="NZ_CP014692.1"/>
</dbReference>
<dbReference type="KEGG" id="aace:A0U92_16565"/>
<sequence>MLSNAASGRSLASTRAAGVVARTVVAELTEPVPPIITHFVERMVGSARPVGVLFYGSLVRTLTKGNTAPEALSEGVLDFYVIVDRQADWPRGWLARAANAVLPPNVEYHEHEIDGVPLRAKVAILTLDQFRRLTRPQSRDTTIWSRFSQPVRLVWVRDSGAADSLLRCVVRAVGTAARWAAALGPDQGKPEQYWEALFRRTYAAELRVEKSGRSRSLIEGEEPRFSQLLTASWVAGGLEASVLPDGEIVPDIAHAEHQIALRQWAIRARLGRPLNVARLLKGAFTFTGGARYLTWKIQRHSGVAITLTPFAERHPILCAPAVLWRLARAGVFSRSS</sequence>
<reference evidence="1 2" key="1">
    <citation type="submission" date="2016-03" db="EMBL/GenBank/DDBJ databases">
        <title>Acetic acid bacteria sequencing.</title>
        <authorList>
            <person name="Brandt J."/>
            <person name="Jakob F."/>
            <person name="Vogel R.F."/>
        </authorList>
    </citation>
    <scope>NUCLEOTIDE SEQUENCE [LARGE SCALE GENOMIC DNA]</scope>
    <source>
        <strain evidence="1 2">TMW2.1153</strain>
    </source>
</reference>
<accession>A0A1U9KK02</accession>
<keyword evidence="2" id="KW-1185">Reference proteome</keyword>
<dbReference type="Proteomes" id="UP000188937">
    <property type="component" value="Chromosome"/>
</dbReference>
<proteinExistence type="predicted"/>
<dbReference type="AlphaFoldDB" id="A0A1U9KK02"/>
<evidence type="ECO:0008006" key="3">
    <source>
        <dbReference type="Google" id="ProtNLM"/>
    </source>
</evidence>
<protein>
    <recommendedName>
        <fullName evidence="3">Phosphatidate cytidylyltransferase</fullName>
    </recommendedName>
</protein>
<name>A0A1U9KK02_ACEAC</name>
<evidence type="ECO:0000313" key="2">
    <source>
        <dbReference type="Proteomes" id="UP000188937"/>
    </source>
</evidence>
<dbReference type="STRING" id="435.A0U92_16565"/>
<organism evidence="1 2">
    <name type="scientific">Acetobacter aceti</name>
    <dbReference type="NCBI Taxonomy" id="435"/>
    <lineage>
        <taxon>Bacteria</taxon>
        <taxon>Pseudomonadati</taxon>
        <taxon>Pseudomonadota</taxon>
        <taxon>Alphaproteobacteria</taxon>
        <taxon>Acetobacterales</taxon>
        <taxon>Acetobacteraceae</taxon>
        <taxon>Acetobacter</taxon>
        <taxon>Acetobacter subgen. Acetobacter</taxon>
    </lineage>
</organism>
<evidence type="ECO:0000313" key="1">
    <source>
        <dbReference type="EMBL" id="AQS86097.1"/>
    </source>
</evidence>
<dbReference type="OrthoDB" id="7340718at2"/>